<dbReference type="GO" id="GO:0008532">
    <property type="term" value="F:N-acetyllactosaminide beta-1,3-N-acetylglucosaminyltransferase activity"/>
    <property type="evidence" value="ECO:0007669"/>
    <property type="project" value="UniProtKB-EC"/>
</dbReference>
<evidence type="ECO:0000256" key="5">
    <source>
        <dbReference type="ARBA" id="ARBA00022676"/>
    </source>
</evidence>
<dbReference type="Pfam" id="PF01762">
    <property type="entry name" value="Galactosyl_T"/>
    <property type="match status" value="1"/>
</dbReference>
<reference evidence="17 18" key="1">
    <citation type="journal article" date="2021" name="Cell">
        <title>Tracing the genetic footprints of vertebrate landing in non-teleost ray-finned fishes.</title>
        <authorList>
            <person name="Bi X."/>
            <person name="Wang K."/>
            <person name="Yang L."/>
            <person name="Pan H."/>
            <person name="Jiang H."/>
            <person name="Wei Q."/>
            <person name="Fang M."/>
            <person name="Yu H."/>
            <person name="Zhu C."/>
            <person name="Cai Y."/>
            <person name="He Y."/>
            <person name="Gan X."/>
            <person name="Zeng H."/>
            <person name="Yu D."/>
            <person name="Zhu Y."/>
            <person name="Jiang H."/>
            <person name="Qiu Q."/>
            <person name="Yang H."/>
            <person name="Zhang Y.E."/>
            <person name="Wang W."/>
            <person name="Zhu M."/>
            <person name="He S."/>
            <person name="Zhang G."/>
        </authorList>
    </citation>
    <scope>NUCLEOTIDE SEQUENCE [LARGE SCALE GENOMIC DNA]</scope>
    <source>
        <strain evidence="17">Bchr_013</strain>
    </source>
</reference>
<feature type="transmembrane region" description="Helical" evidence="16">
    <location>
        <begin position="9"/>
        <end position="28"/>
    </location>
</feature>
<protein>
    <recommendedName>
        <fullName evidence="16">Hexosyltransferase</fullName>
        <ecNumber evidence="16">2.4.1.-</ecNumber>
    </recommendedName>
</protein>
<evidence type="ECO:0000256" key="13">
    <source>
        <dbReference type="ARBA" id="ARBA00023211"/>
    </source>
</evidence>
<dbReference type="EMBL" id="JAATIS010000220">
    <property type="protein sequence ID" value="KAG2469191.1"/>
    <property type="molecule type" value="Genomic_DNA"/>
</dbReference>
<comment type="subunit">
    <text evidence="15">Interacts with B3GNT8; this interaction greatly increases B3GNT2 catalytic activity, independently of B3GNT8 enzymatic activity.</text>
</comment>
<organism evidence="17 18">
    <name type="scientific">Polypterus senegalus</name>
    <name type="common">Senegal bichir</name>
    <dbReference type="NCBI Taxonomy" id="55291"/>
    <lineage>
        <taxon>Eukaryota</taxon>
        <taxon>Metazoa</taxon>
        <taxon>Chordata</taxon>
        <taxon>Craniata</taxon>
        <taxon>Vertebrata</taxon>
        <taxon>Euteleostomi</taxon>
        <taxon>Actinopterygii</taxon>
        <taxon>Polypteriformes</taxon>
        <taxon>Polypteridae</taxon>
        <taxon>Polypterus</taxon>
    </lineage>
</organism>
<dbReference type="AlphaFoldDB" id="A0A8X7XJ52"/>
<keyword evidence="8 16" id="KW-0735">Signal-anchor</keyword>
<dbReference type="PANTHER" id="PTHR11214:SF234">
    <property type="entry name" value="HEXOSYLTRANSFERASE"/>
    <property type="match status" value="1"/>
</dbReference>
<keyword evidence="6" id="KW-0808">Transferase</keyword>
<evidence type="ECO:0000256" key="14">
    <source>
        <dbReference type="ARBA" id="ARBA00050470"/>
    </source>
</evidence>
<dbReference type="InterPro" id="IPR002659">
    <property type="entry name" value="Glyco_trans_31"/>
</dbReference>
<evidence type="ECO:0000256" key="1">
    <source>
        <dbReference type="ARBA" id="ARBA00001936"/>
    </source>
</evidence>
<keyword evidence="5 16" id="KW-0328">Glycosyltransferase</keyword>
<evidence type="ECO:0000256" key="8">
    <source>
        <dbReference type="ARBA" id="ARBA00022968"/>
    </source>
</evidence>
<dbReference type="Proteomes" id="UP000886611">
    <property type="component" value="Unassembled WGS sequence"/>
</dbReference>
<dbReference type="Gene3D" id="3.90.550.50">
    <property type="match status" value="1"/>
</dbReference>
<dbReference type="GO" id="GO:0006493">
    <property type="term" value="P:protein O-linked glycosylation"/>
    <property type="evidence" value="ECO:0007669"/>
    <property type="project" value="TreeGrafter"/>
</dbReference>
<comment type="cofactor">
    <cofactor evidence="1">
        <name>Mn(2+)</name>
        <dbReference type="ChEBI" id="CHEBI:29035"/>
    </cofactor>
</comment>
<keyword evidence="18" id="KW-1185">Reference proteome</keyword>
<dbReference type="EC" id="2.4.1.-" evidence="16"/>
<dbReference type="OrthoDB" id="5957813at2759"/>
<evidence type="ECO:0000256" key="7">
    <source>
        <dbReference type="ARBA" id="ARBA00022692"/>
    </source>
</evidence>
<evidence type="ECO:0000256" key="10">
    <source>
        <dbReference type="ARBA" id="ARBA00023034"/>
    </source>
</evidence>
<comment type="pathway">
    <text evidence="3">Protein modification; protein glycosylation.</text>
</comment>
<feature type="non-terminal residue" evidence="17">
    <location>
        <position position="411"/>
    </location>
</feature>
<dbReference type="GO" id="GO:0030311">
    <property type="term" value="P:poly-N-acetyllactosamine biosynthetic process"/>
    <property type="evidence" value="ECO:0007669"/>
    <property type="project" value="TreeGrafter"/>
</dbReference>
<comment type="catalytic activity">
    <reaction evidence="14">
        <text>a beta-D-galactosyl-(1-&gt;4)-N-acetyl-beta-D-glucosaminyl derivative + UDP-N-acetyl-alpha-D-glucosamine = an N-acetyl-beta-D-glucosaminyl-(1-&gt;3)-beta-D-galactosyl-(1-&gt;4)-N-acetyl-beta-D-glucosaminyl derivative + UDP + H(+)</text>
        <dbReference type="Rhea" id="RHEA:14389"/>
        <dbReference type="ChEBI" id="CHEBI:15378"/>
        <dbReference type="ChEBI" id="CHEBI:57705"/>
        <dbReference type="ChEBI" id="CHEBI:58223"/>
        <dbReference type="ChEBI" id="CHEBI:133507"/>
        <dbReference type="ChEBI" id="CHEBI:134090"/>
        <dbReference type="EC" id="2.4.1.149"/>
    </reaction>
</comment>
<keyword evidence="10 16" id="KW-0333">Golgi apparatus</keyword>
<dbReference type="GO" id="GO:0000139">
    <property type="term" value="C:Golgi membrane"/>
    <property type="evidence" value="ECO:0007669"/>
    <property type="project" value="UniProtKB-SubCell"/>
</dbReference>
<dbReference type="FunFam" id="3.90.550.50:FF:000010">
    <property type="entry name" value="Hexosyltransferase"/>
    <property type="match status" value="1"/>
</dbReference>
<comment type="similarity">
    <text evidence="4 16">Belongs to the glycosyltransferase 31 family.</text>
</comment>
<evidence type="ECO:0000256" key="12">
    <source>
        <dbReference type="ARBA" id="ARBA00023180"/>
    </source>
</evidence>
<keyword evidence="7 16" id="KW-0812">Transmembrane</keyword>
<keyword evidence="13" id="KW-0464">Manganese</keyword>
<dbReference type="PANTHER" id="PTHR11214">
    <property type="entry name" value="BETA-1,3-N-ACETYLGLUCOSAMINYLTRANSFERASE"/>
    <property type="match status" value="1"/>
</dbReference>
<keyword evidence="12" id="KW-0325">Glycoprotein</keyword>
<evidence type="ECO:0000313" key="17">
    <source>
        <dbReference type="EMBL" id="KAG2469191.1"/>
    </source>
</evidence>
<evidence type="ECO:0000256" key="16">
    <source>
        <dbReference type="RuleBase" id="RU363063"/>
    </source>
</evidence>
<name>A0A8X7XJ52_POLSE</name>
<evidence type="ECO:0000313" key="18">
    <source>
        <dbReference type="Proteomes" id="UP000886611"/>
    </source>
</evidence>
<keyword evidence="9 16" id="KW-1133">Transmembrane helix</keyword>
<evidence type="ECO:0000256" key="3">
    <source>
        <dbReference type="ARBA" id="ARBA00004922"/>
    </source>
</evidence>
<proteinExistence type="inferred from homology"/>
<evidence type="ECO:0000256" key="9">
    <source>
        <dbReference type="ARBA" id="ARBA00022989"/>
    </source>
</evidence>
<evidence type="ECO:0000256" key="11">
    <source>
        <dbReference type="ARBA" id="ARBA00023136"/>
    </source>
</evidence>
<evidence type="ECO:0000256" key="15">
    <source>
        <dbReference type="ARBA" id="ARBA00065824"/>
    </source>
</evidence>
<evidence type="ECO:0000256" key="2">
    <source>
        <dbReference type="ARBA" id="ARBA00004323"/>
    </source>
</evidence>
<keyword evidence="11 16" id="KW-0472">Membrane</keyword>
<sequence>MSLVRKKILLWAVFAFGANIIVYTLITISKPSNDEPSLTKATKTIIPEGSFWKMSLDHSAYWNLLQHYLDRRYNPILKNASVGQLPGNVSYFLTRQSNLQNNVTCTQDSDIAMYVKDFSTLPEQVRDFIESMHCRNYTLLIDYPELCTKEAPDLLLAIKSQVPNFENRQAIRESWGKSGKVNNITIKAIFLLGRQDPSSGPFFPNLEGLLKLERDNYKDVLLWDFKDTFYNLTLKDVLFLEWFDKNCAGVKYVFKGDDDIFLNTESLAELVASHITGKGSPDLFQGQVIYNASPLRNVKLKYFVPDSLYAGTYPPYVGGGGMVYTGDLARRLNRMTKHVVLFPIDDVYMGMCLQRLGVSPLEHTGFKTFDIAEDSRGNPCSYKNLIVVHRRTPKEMIRLWKQMHSMELNCS</sequence>
<gene>
    <name evidence="17" type="primary">B3gnt2_0</name>
    <name evidence="17" type="ORF">GTO96_0004490</name>
</gene>
<accession>A0A8X7XJ52</accession>
<evidence type="ECO:0000256" key="6">
    <source>
        <dbReference type="ARBA" id="ARBA00022679"/>
    </source>
</evidence>
<feature type="non-terminal residue" evidence="17">
    <location>
        <position position="1"/>
    </location>
</feature>
<comment type="subcellular location">
    <subcellularLocation>
        <location evidence="2 16">Golgi apparatus membrane</location>
        <topology evidence="2 16">Single-pass type II membrane protein</topology>
    </subcellularLocation>
</comment>
<comment type="caution">
    <text evidence="17">The sequence shown here is derived from an EMBL/GenBank/DDBJ whole genome shotgun (WGS) entry which is preliminary data.</text>
</comment>
<evidence type="ECO:0000256" key="4">
    <source>
        <dbReference type="ARBA" id="ARBA00008661"/>
    </source>
</evidence>